<sequence>MASYSGELRRDPYPIVASNINERTPHQAKQQLGQTIPAQRDWRKPQHGVNTTGDKSTFLIVSDSHLLSPSTRIIGPLHGQFLPSFLYYNRGSGHMTSPVFLQSLLRDPNLLHSSAQTSA</sequence>
<keyword evidence="3" id="KW-1185">Reference proteome</keyword>
<comment type="caution">
    <text evidence="2">The sequence shown here is derived from an EMBL/GenBank/DDBJ whole genome shotgun (WGS) entry which is preliminary data.</text>
</comment>
<gene>
    <name evidence="2" type="ORF">D9756_006208</name>
</gene>
<proteinExistence type="predicted"/>
<evidence type="ECO:0000313" key="3">
    <source>
        <dbReference type="Proteomes" id="UP000559027"/>
    </source>
</evidence>
<evidence type="ECO:0000313" key="2">
    <source>
        <dbReference type="EMBL" id="KAF5352784.1"/>
    </source>
</evidence>
<feature type="compositionally biased region" description="Polar residues" evidence="1">
    <location>
        <begin position="21"/>
        <end position="37"/>
    </location>
</feature>
<dbReference type="AlphaFoldDB" id="A0A8H5FXP7"/>
<dbReference type="EMBL" id="JAACJO010000011">
    <property type="protein sequence ID" value="KAF5352784.1"/>
    <property type="molecule type" value="Genomic_DNA"/>
</dbReference>
<protein>
    <submittedName>
        <fullName evidence="2">Uncharacterized protein</fullName>
    </submittedName>
</protein>
<dbReference type="Proteomes" id="UP000559027">
    <property type="component" value="Unassembled WGS sequence"/>
</dbReference>
<organism evidence="2 3">
    <name type="scientific">Leucocoprinus leucothites</name>
    <dbReference type="NCBI Taxonomy" id="201217"/>
    <lineage>
        <taxon>Eukaryota</taxon>
        <taxon>Fungi</taxon>
        <taxon>Dikarya</taxon>
        <taxon>Basidiomycota</taxon>
        <taxon>Agaricomycotina</taxon>
        <taxon>Agaricomycetes</taxon>
        <taxon>Agaricomycetidae</taxon>
        <taxon>Agaricales</taxon>
        <taxon>Agaricineae</taxon>
        <taxon>Agaricaceae</taxon>
        <taxon>Leucocoprinus</taxon>
    </lineage>
</organism>
<feature type="region of interest" description="Disordered" evidence="1">
    <location>
        <begin position="21"/>
        <end position="54"/>
    </location>
</feature>
<reference evidence="2 3" key="1">
    <citation type="journal article" date="2020" name="ISME J.">
        <title>Uncovering the hidden diversity of litter-decomposition mechanisms in mushroom-forming fungi.</title>
        <authorList>
            <person name="Floudas D."/>
            <person name="Bentzer J."/>
            <person name="Ahren D."/>
            <person name="Johansson T."/>
            <person name="Persson P."/>
            <person name="Tunlid A."/>
        </authorList>
    </citation>
    <scope>NUCLEOTIDE SEQUENCE [LARGE SCALE GENOMIC DNA]</scope>
    <source>
        <strain evidence="2 3">CBS 146.42</strain>
    </source>
</reference>
<name>A0A8H5FXP7_9AGAR</name>
<accession>A0A8H5FXP7</accession>
<evidence type="ECO:0000256" key="1">
    <source>
        <dbReference type="SAM" id="MobiDB-lite"/>
    </source>
</evidence>